<dbReference type="PANTHER" id="PTHR30217">
    <property type="entry name" value="PEPTIDASE U32 FAMILY"/>
    <property type="match status" value="1"/>
</dbReference>
<feature type="domain" description="Peptidase U32 collagenase" evidence="1">
    <location>
        <begin position="401"/>
        <end position="505"/>
    </location>
</feature>
<evidence type="ECO:0000313" key="2">
    <source>
        <dbReference type="EMBL" id="APG26221.1"/>
    </source>
</evidence>
<proteinExistence type="predicted"/>
<reference evidence="2 3" key="1">
    <citation type="journal article" date="2017" name="Genome Announc.">
        <title>Complete Genome Sequences of Two Acetylene-Fermenting Pelobacter acetylenicus Strains.</title>
        <authorList>
            <person name="Sutton J.M."/>
            <person name="Baesman S.M."/>
            <person name="Fierst J.L."/>
            <person name="Poret-Peterson A.T."/>
            <person name="Oremland R.S."/>
            <person name="Dunlap D.S."/>
            <person name="Akob D.M."/>
        </authorList>
    </citation>
    <scope>NUCLEOTIDE SEQUENCE [LARGE SCALE GENOMIC DNA]</scope>
    <source>
        <strain evidence="2 3">DSM 3247</strain>
    </source>
</reference>
<dbReference type="Proteomes" id="UP000182264">
    <property type="component" value="Chromosome"/>
</dbReference>
<dbReference type="EMBL" id="CP015518">
    <property type="protein sequence ID" value="APG26221.1"/>
    <property type="molecule type" value="Genomic_DNA"/>
</dbReference>
<dbReference type="Pfam" id="PF01136">
    <property type="entry name" value="Peptidase_U32"/>
    <property type="match status" value="1"/>
</dbReference>
<gene>
    <name evidence="2" type="ORF">A7E75_06345</name>
</gene>
<dbReference type="InterPro" id="IPR001539">
    <property type="entry name" value="Peptidase_U32"/>
</dbReference>
<dbReference type="Pfam" id="PF12392">
    <property type="entry name" value="DUF3656"/>
    <property type="match status" value="1"/>
</dbReference>
<dbReference type="RefSeq" id="WP_072288052.1">
    <property type="nucleotide sequence ID" value="NZ_CP015455.1"/>
</dbReference>
<organism evidence="2 3">
    <name type="scientific">Syntrophotalea acetylenica</name>
    <name type="common">Pelobacter acetylenicus</name>
    <dbReference type="NCBI Taxonomy" id="29542"/>
    <lineage>
        <taxon>Bacteria</taxon>
        <taxon>Pseudomonadati</taxon>
        <taxon>Thermodesulfobacteriota</taxon>
        <taxon>Desulfuromonadia</taxon>
        <taxon>Desulfuromonadales</taxon>
        <taxon>Syntrophotaleaceae</taxon>
        <taxon>Syntrophotalea</taxon>
    </lineage>
</organism>
<keyword evidence="3" id="KW-1185">Reference proteome</keyword>
<name>A0A1L3GJY1_SYNAC</name>
<dbReference type="STRING" id="29542.A6070_00270"/>
<protein>
    <submittedName>
        <fullName evidence="2">Peptidase U32</fullName>
    </submittedName>
</protein>
<dbReference type="PANTHER" id="PTHR30217:SF10">
    <property type="entry name" value="23S RRNA 5-HYDROXYCYTIDINE C2501 SYNTHASE"/>
    <property type="match status" value="1"/>
</dbReference>
<accession>A0A1L3GJY1</accession>
<sequence length="791" mass="88159">MPDTLNHPELLAPAGSLEAFFAAMESGADAVYCGLRQFSARAKARNISLADLEGMLAYARKLRRRIYVTVNTLIREEELPQLAETLADLEALRIDGIILQDLAVWKMARDHFPGLPLHASTQMTVHNAAGVKMLERMGFKRAVLARELTLEEISAIRRETSLELEHFIHGALCFSYSGQCLFSSWLGGKSGNRGRCAQPCRRRYSYRQKYGYYFSPNDLSAIDLLSDLQKAGIGSFKIEGRMKSAEYVANVVSAYRMVMDAPDTQRKESLSQAKDRLKQSFGRLPTKGFLPGPRPTDIAIPSMKGATGRFLGEISALRGGEITFKSRDRLHIGDRIRIQPKSDQAGTAFTIKQLRLGRSTVKAAPAGSLVTVPSSFRDTFRIGDAVFKVSSEQAFTMSEAACRRKLHQAGNIPDQLDLHIALQGRDLTLTGRSGPVEIRQTYEVPVFPATDNPLSVDILRGVFERSGKEPLSLRDITSEPLPPVVIPPSRLKDIRRLFYQAVAQNLSDASNTARQKHLRSALDSLLPIAPLVDGYKRQITVAIDRLRDGHLLNDPLVDRIILPMTASNVQQLAKGHRFTGREDKVVWDIPFVLLGADWRESRDIVRVLTASGFHNFRLNNLGHFPLFDGMQEVTLHCGWRLFTVNSQAALAWKELGISTITLYLEDDRANLENLLRRETGLPTEMTVYASVPLITSRIPLRGLRSDSPVVSDRDDAYRVTQRGGQTVVSPETDFSLLNRLSELEDLGCHRFIVDLSHLGPYSPRGKLVLDALRREGGLPATSSFNFERGME</sequence>
<dbReference type="InterPro" id="IPR051454">
    <property type="entry name" value="RNA/ubiquinone_mod_enzymes"/>
</dbReference>
<dbReference type="OrthoDB" id="9807498at2"/>
<dbReference type="AlphaFoldDB" id="A0A1L3GJY1"/>
<dbReference type="KEGG" id="pace:A6070_00270"/>
<dbReference type="InterPro" id="IPR020988">
    <property type="entry name" value="Pept_U32_collagenase"/>
</dbReference>
<evidence type="ECO:0000259" key="1">
    <source>
        <dbReference type="Pfam" id="PF12392"/>
    </source>
</evidence>
<evidence type="ECO:0000313" key="3">
    <source>
        <dbReference type="Proteomes" id="UP000182264"/>
    </source>
</evidence>